<reference evidence="1 2" key="1">
    <citation type="journal article" date="2019" name="Sci. Rep.">
        <title>Orb-weaving spider Araneus ventricosus genome elucidates the spidroin gene catalogue.</title>
        <authorList>
            <person name="Kono N."/>
            <person name="Nakamura H."/>
            <person name="Ohtoshi R."/>
            <person name="Moran D.A.P."/>
            <person name="Shinohara A."/>
            <person name="Yoshida Y."/>
            <person name="Fujiwara M."/>
            <person name="Mori M."/>
            <person name="Tomita M."/>
            <person name="Arakawa K."/>
        </authorList>
    </citation>
    <scope>NUCLEOTIDE SEQUENCE [LARGE SCALE GENOMIC DNA]</scope>
</reference>
<sequence>MIAGGVGFSTCILKDEIQQKILSYKLNTDNTVFQAELPLLERPLPGLLKQIIKLTFFLDNRSSINDLKGHRTKSKFVNGIKENPRLTEGLMGSPW</sequence>
<dbReference type="AlphaFoldDB" id="A0A4Y2IE60"/>
<evidence type="ECO:0000313" key="2">
    <source>
        <dbReference type="Proteomes" id="UP000499080"/>
    </source>
</evidence>
<proteinExistence type="predicted"/>
<keyword evidence="2" id="KW-1185">Reference proteome</keyword>
<comment type="caution">
    <text evidence="1">The sequence shown here is derived from an EMBL/GenBank/DDBJ whole genome shotgun (WGS) entry which is preliminary data.</text>
</comment>
<accession>A0A4Y2IE60</accession>
<gene>
    <name evidence="1" type="ORF">AVEN_236578_1</name>
</gene>
<name>A0A4Y2IE60_ARAVE</name>
<dbReference type="EMBL" id="BGPR01262390">
    <property type="protein sequence ID" value="GBM75306.1"/>
    <property type="molecule type" value="Genomic_DNA"/>
</dbReference>
<dbReference type="Proteomes" id="UP000499080">
    <property type="component" value="Unassembled WGS sequence"/>
</dbReference>
<organism evidence="1 2">
    <name type="scientific">Araneus ventricosus</name>
    <name type="common">Orbweaver spider</name>
    <name type="synonym">Epeira ventricosa</name>
    <dbReference type="NCBI Taxonomy" id="182803"/>
    <lineage>
        <taxon>Eukaryota</taxon>
        <taxon>Metazoa</taxon>
        <taxon>Ecdysozoa</taxon>
        <taxon>Arthropoda</taxon>
        <taxon>Chelicerata</taxon>
        <taxon>Arachnida</taxon>
        <taxon>Araneae</taxon>
        <taxon>Araneomorphae</taxon>
        <taxon>Entelegynae</taxon>
        <taxon>Araneoidea</taxon>
        <taxon>Araneidae</taxon>
        <taxon>Araneus</taxon>
    </lineage>
</organism>
<evidence type="ECO:0000313" key="1">
    <source>
        <dbReference type="EMBL" id="GBM75306.1"/>
    </source>
</evidence>
<dbReference type="OrthoDB" id="6497161at2759"/>
<protein>
    <submittedName>
        <fullName evidence="1">Uncharacterized protein</fullName>
    </submittedName>
</protein>